<comment type="caution">
    <text evidence="1">The sequence shown here is derived from an EMBL/GenBank/DDBJ whole genome shotgun (WGS) entry which is preliminary data.</text>
</comment>
<organism evidence="1 2">
    <name type="scientific">Candidatus Nitrosomaritimum aestuariumsis</name>
    <dbReference type="NCBI Taxonomy" id="3342354"/>
    <lineage>
        <taxon>Archaea</taxon>
        <taxon>Nitrososphaerota</taxon>
        <taxon>Nitrososphaeria</taxon>
        <taxon>Nitrosopumilales</taxon>
        <taxon>Nitrosopumilaceae</taxon>
        <taxon>Candidatus Nitrosomaritimum</taxon>
    </lineage>
</organism>
<protein>
    <submittedName>
        <fullName evidence="1">Uncharacterized protein</fullName>
    </submittedName>
</protein>
<proteinExistence type="predicted"/>
<dbReference type="EMBL" id="JACEMZ010000051">
    <property type="protein sequence ID" value="MBA4452882.1"/>
    <property type="molecule type" value="Genomic_DNA"/>
</dbReference>
<name>A0AC60VZN3_9ARCH</name>
<sequence>MSHPIDTAETLDIIERMKLAKIGEYKKWEAMIKKIKKEQELLPSEIEYFSNFTRIYKNSSTTTRSKIYHTRLSEHDVRPPCKTCGENSEFYCNMNDQYFCSIHVVGHDDNEI</sequence>
<reference evidence="1 2" key="1">
    <citation type="journal article" date="2020" name="Appl. Environ. Microbiol.">
        <title>Genomic Characteristics of a Novel Species of Ammonia-Oxidizing Archaea from the Jiulong River Estuary.</title>
        <authorList>
            <person name="Zou D."/>
            <person name="Wan R."/>
            <person name="Han L."/>
            <person name="Xu M.N."/>
            <person name="Liu Y."/>
            <person name="Liu H."/>
            <person name="Kao S.J."/>
            <person name="Li M."/>
        </authorList>
    </citation>
    <scope>NUCLEOTIDE SEQUENCE [LARGE SCALE GENOMIC DNA]</scope>
    <source>
        <strain evidence="1">W1bin1</strain>
    </source>
</reference>
<gene>
    <name evidence="1" type="ORF">H2B03_06940</name>
</gene>
<accession>A0AC60VZN3</accession>
<evidence type="ECO:0000313" key="2">
    <source>
        <dbReference type="Proteomes" id="UP000559653"/>
    </source>
</evidence>
<dbReference type="Proteomes" id="UP000559653">
    <property type="component" value="Unassembled WGS sequence"/>
</dbReference>
<evidence type="ECO:0000313" key="1">
    <source>
        <dbReference type="EMBL" id="MBA4452882.1"/>
    </source>
</evidence>